<dbReference type="AlphaFoldDB" id="A0A967KFK3"/>
<dbReference type="SUPFAM" id="SSF54427">
    <property type="entry name" value="NTF2-like"/>
    <property type="match status" value="1"/>
</dbReference>
<dbReference type="RefSeq" id="WP_167228955.1">
    <property type="nucleotide sequence ID" value="NZ_JAAQPH010000021.1"/>
</dbReference>
<comment type="caution">
    <text evidence="2">The sequence shown here is derived from an EMBL/GenBank/DDBJ whole genome shotgun (WGS) entry which is preliminary data.</text>
</comment>
<evidence type="ECO:0000313" key="2">
    <source>
        <dbReference type="EMBL" id="NIA71385.1"/>
    </source>
</evidence>
<feature type="signal peptide" evidence="1">
    <location>
        <begin position="1"/>
        <end position="22"/>
    </location>
</feature>
<reference evidence="2" key="1">
    <citation type="submission" date="2020-03" db="EMBL/GenBank/DDBJ databases">
        <title>Genome of Pelagibius litoralis DSM 21314T.</title>
        <authorList>
            <person name="Wang G."/>
        </authorList>
    </citation>
    <scope>NUCLEOTIDE SEQUENCE</scope>
    <source>
        <strain evidence="2">DSM 21314</strain>
    </source>
</reference>
<sequence>MRLLSSLSAIAFAALATTSSFAENSDIQQELTAYNDRFNEIVANYDLEAFLALYNDAPLWVAPEKPPVAGLDVPAGTFRFIVENEGVFSHSFDHFFVSDDGTQAVMIGDYDLNVEKVGVAAKGTYLFVLARNGTQWDIVVDMYNQHSAE</sequence>
<keyword evidence="1" id="KW-0732">Signal</keyword>
<protein>
    <submittedName>
        <fullName evidence="2">Nuclear transport factor 2 family protein</fullName>
    </submittedName>
</protein>
<gene>
    <name evidence="2" type="ORF">HBA54_22575</name>
</gene>
<evidence type="ECO:0000256" key="1">
    <source>
        <dbReference type="SAM" id="SignalP"/>
    </source>
</evidence>
<evidence type="ECO:0000313" key="3">
    <source>
        <dbReference type="Proteomes" id="UP000761264"/>
    </source>
</evidence>
<feature type="chain" id="PRO_5037055705" evidence="1">
    <location>
        <begin position="23"/>
        <end position="149"/>
    </location>
</feature>
<dbReference type="Proteomes" id="UP000761264">
    <property type="component" value="Unassembled WGS sequence"/>
</dbReference>
<proteinExistence type="predicted"/>
<accession>A0A967KFK3</accession>
<dbReference type="InterPro" id="IPR032710">
    <property type="entry name" value="NTF2-like_dom_sf"/>
</dbReference>
<keyword evidence="3" id="KW-1185">Reference proteome</keyword>
<dbReference type="EMBL" id="JAAQPH010000021">
    <property type="protein sequence ID" value="NIA71385.1"/>
    <property type="molecule type" value="Genomic_DNA"/>
</dbReference>
<organism evidence="2 3">
    <name type="scientific">Pelagibius litoralis</name>
    <dbReference type="NCBI Taxonomy" id="374515"/>
    <lineage>
        <taxon>Bacteria</taxon>
        <taxon>Pseudomonadati</taxon>
        <taxon>Pseudomonadota</taxon>
        <taxon>Alphaproteobacteria</taxon>
        <taxon>Rhodospirillales</taxon>
        <taxon>Rhodovibrionaceae</taxon>
        <taxon>Pelagibius</taxon>
    </lineage>
</organism>
<dbReference type="Gene3D" id="3.10.450.50">
    <property type="match status" value="1"/>
</dbReference>
<name>A0A967KFK3_9PROT</name>